<evidence type="ECO:0000313" key="3">
    <source>
        <dbReference type="EMBL" id="RDW23544.1"/>
    </source>
</evidence>
<evidence type="ECO:0000256" key="1">
    <source>
        <dbReference type="SAM" id="Phobius"/>
    </source>
</evidence>
<sequence>MTAWSKYSVPVVASVIMASTTYFWFKPIIIEQLAIDGNLKPGVKIDPEIAESIEARKAALANAQKVEIPKGGPLPKDGKE</sequence>
<dbReference type="VEuPathDB" id="FungiDB:YALI1_F24115g"/>
<accession>A0A1H6PQY1</accession>
<organism evidence="2 4">
    <name type="scientific">Yarrowia lipolytica</name>
    <name type="common">Candida lipolytica</name>
    <dbReference type="NCBI Taxonomy" id="4952"/>
    <lineage>
        <taxon>Eukaryota</taxon>
        <taxon>Fungi</taxon>
        <taxon>Dikarya</taxon>
        <taxon>Ascomycota</taxon>
        <taxon>Saccharomycotina</taxon>
        <taxon>Dipodascomycetes</taxon>
        <taxon>Dipodascales</taxon>
        <taxon>Dipodascales incertae sedis</taxon>
        <taxon>Yarrowia</taxon>
    </lineage>
</organism>
<dbReference type="AlphaFoldDB" id="A0A1H6PQY1"/>
<keyword evidence="1" id="KW-0812">Transmembrane</keyword>
<reference evidence="2 4" key="1">
    <citation type="journal article" date="2016" name="PLoS ONE">
        <title>Sequence Assembly of Yarrowia lipolytica Strain W29/CLIB89 Shows Transposable Element Diversity.</title>
        <authorList>
            <person name="Magnan C."/>
            <person name="Yu J."/>
            <person name="Chang I."/>
            <person name="Jahn E."/>
            <person name="Kanomata Y."/>
            <person name="Wu J."/>
            <person name="Zeller M."/>
            <person name="Oakes M."/>
            <person name="Baldi P."/>
            <person name="Sandmeyer S."/>
        </authorList>
    </citation>
    <scope>NUCLEOTIDE SEQUENCE [LARGE SCALE GENOMIC DNA]</scope>
    <source>
        <strain evidence="2">CLIB89</strain>
        <strain evidence="4">CLIB89(W29)</strain>
    </source>
</reference>
<name>A0A1H6PQY1_YARLL</name>
<keyword evidence="1" id="KW-0472">Membrane</keyword>
<proteinExistence type="predicted"/>
<feature type="transmembrane region" description="Helical" evidence="1">
    <location>
        <begin position="7"/>
        <end position="25"/>
    </location>
</feature>
<keyword evidence="1" id="KW-1133">Transmembrane helix</keyword>
<dbReference type="Proteomes" id="UP000256601">
    <property type="component" value="Unassembled WGS sequence"/>
</dbReference>
<reference evidence="3 5" key="2">
    <citation type="submission" date="2018-07" db="EMBL/GenBank/DDBJ databases">
        <title>Draft Genome Assemblies for Five Robust Yarrowia lipolytica Strains Exhibiting High Lipid Production and Pentose Sugar Utilization and Sugar Alcohol Secretion from Undetoxified Lignocellulosic Biomass Hydrolysates.</title>
        <authorList>
            <consortium name="DOE Joint Genome Institute"/>
            <person name="Walker C."/>
            <person name="Ryu S."/>
            <person name="Na H."/>
            <person name="Zane M."/>
            <person name="LaButti K."/>
            <person name="Lipzen A."/>
            <person name="Haridas S."/>
            <person name="Barry K."/>
            <person name="Grigoriev I.V."/>
            <person name="Quarterman J."/>
            <person name="Slininger P."/>
            <person name="Dien B."/>
            <person name="Trinh C.T."/>
        </authorList>
    </citation>
    <scope>NUCLEOTIDE SEQUENCE [LARGE SCALE GENOMIC DNA]</scope>
    <source>
        <strain evidence="3 5">YB392</strain>
    </source>
</reference>
<dbReference type="EMBL" id="CP017558">
    <property type="protein sequence ID" value="AOW07348.1"/>
    <property type="molecule type" value="Genomic_DNA"/>
</dbReference>
<evidence type="ECO:0000313" key="4">
    <source>
        <dbReference type="Proteomes" id="UP000182444"/>
    </source>
</evidence>
<dbReference type="Proteomes" id="UP000182444">
    <property type="component" value="Chromosome 1F"/>
</dbReference>
<dbReference type="EMBL" id="KZ859078">
    <property type="protein sequence ID" value="RDW23544.1"/>
    <property type="molecule type" value="Genomic_DNA"/>
</dbReference>
<gene>
    <name evidence="3" type="ORF">B0I71DRAFT_155165</name>
    <name evidence="2" type="ORF">YALI1_F24115g</name>
</gene>
<evidence type="ECO:0000313" key="5">
    <source>
        <dbReference type="Proteomes" id="UP000256601"/>
    </source>
</evidence>
<evidence type="ECO:0000313" key="2">
    <source>
        <dbReference type="EMBL" id="AOW07348.1"/>
    </source>
</evidence>
<dbReference type="OrthoDB" id="4080273at2759"/>
<protein>
    <submittedName>
        <fullName evidence="2">Uncharacterized protein</fullName>
    </submittedName>
</protein>